<dbReference type="AlphaFoldDB" id="A0A2M3YWF4"/>
<organism evidence="2">
    <name type="scientific">Anopheles nuneztovari</name>
    <dbReference type="NCBI Taxonomy" id="30067"/>
    <lineage>
        <taxon>Eukaryota</taxon>
        <taxon>Metazoa</taxon>
        <taxon>Ecdysozoa</taxon>
        <taxon>Arthropoda</taxon>
        <taxon>Hexapoda</taxon>
        <taxon>Insecta</taxon>
        <taxon>Pterygota</taxon>
        <taxon>Neoptera</taxon>
        <taxon>Endopterygota</taxon>
        <taxon>Diptera</taxon>
        <taxon>Nematocera</taxon>
        <taxon>Culicoidea</taxon>
        <taxon>Culicidae</taxon>
        <taxon>Anophelinae</taxon>
        <taxon>Anopheles</taxon>
    </lineage>
</organism>
<proteinExistence type="predicted"/>
<dbReference type="EMBL" id="GGFF01000122">
    <property type="protein sequence ID" value="MBW20589.1"/>
    <property type="molecule type" value="Transcribed_RNA"/>
</dbReference>
<evidence type="ECO:0000256" key="1">
    <source>
        <dbReference type="SAM" id="SignalP"/>
    </source>
</evidence>
<feature type="chain" id="PRO_5014986109" evidence="1">
    <location>
        <begin position="19"/>
        <end position="76"/>
    </location>
</feature>
<accession>A0A2M3YWF4</accession>
<feature type="signal peptide" evidence="1">
    <location>
        <begin position="1"/>
        <end position="18"/>
    </location>
</feature>
<reference evidence="2" key="1">
    <citation type="submission" date="2018-01" db="EMBL/GenBank/DDBJ databases">
        <title>An insight into the sialome of Amazonian anophelines.</title>
        <authorList>
            <person name="Ribeiro J.M."/>
            <person name="Scarpassa V."/>
            <person name="Calvo E."/>
        </authorList>
    </citation>
    <scope>NUCLEOTIDE SEQUENCE</scope>
    <source>
        <tissue evidence="2">Salivary glands</tissue>
    </source>
</reference>
<evidence type="ECO:0000313" key="2">
    <source>
        <dbReference type="EMBL" id="MBW20589.1"/>
    </source>
</evidence>
<protein>
    <submittedName>
        <fullName evidence="2">Putative secreted protein</fullName>
    </submittedName>
</protein>
<keyword evidence="1" id="KW-0732">Signal</keyword>
<sequence length="76" mass="8001">MKLVLFLAAVLCLAIALALPANSGCFCQCTNNDGSGYANVNGTVYHFNKTHPLNNSLIPPTPNITNIFGNGFPFSG</sequence>
<name>A0A2M3YWF4_9DIPT</name>